<reference evidence="12" key="2">
    <citation type="submission" date="2025-09" db="UniProtKB">
        <authorList>
            <consortium name="Ensembl"/>
        </authorList>
    </citation>
    <scope>IDENTIFICATION</scope>
</reference>
<dbReference type="AlphaFoldDB" id="A0A9J7ZH06"/>
<feature type="domain" description="NID" evidence="11">
    <location>
        <begin position="189"/>
        <end position="276"/>
    </location>
</feature>
<feature type="region of interest" description="Disordered" evidence="10">
    <location>
        <begin position="90"/>
        <end position="112"/>
    </location>
</feature>
<evidence type="ECO:0000313" key="13">
    <source>
        <dbReference type="Proteomes" id="UP001108240"/>
    </source>
</evidence>
<keyword evidence="13" id="KW-1185">Reference proteome</keyword>
<accession>A0A9J7ZH06</accession>
<evidence type="ECO:0000313" key="12">
    <source>
        <dbReference type="Ensembl" id="ENSCCRP00000131527.1"/>
    </source>
</evidence>
<keyword evidence="9" id="KW-0539">Nucleus</keyword>
<evidence type="ECO:0000256" key="7">
    <source>
        <dbReference type="ARBA" id="ARBA00022588"/>
    </source>
</evidence>
<keyword evidence="8" id="KW-0391">Immunity</keyword>
<evidence type="ECO:0000259" key="11">
    <source>
        <dbReference type="Pfam" id="PF07292"/>
    </source>
</evidence>
<evidence type="ECO:0000256" key="5">
    <source>
        <dbReference type="ARBA" id="ARBA00022490"/>
    </source>
</evidence>
<dbReference type="GeneTree" id="ENSGT00530000063686"/>
<evidence type="ECO:0000256" key="3">
    <source>
        <dbReference type="ARBA" id="ARBA00004613"/>
    </source>
</evidence>
<dbReference type="GO" id="GO:0045088">
    <property type="term" value="P:regulation of innate immune response"/>
    <property type="evidence" value="ECO:0007669"/>
    <property type="project" value="UniProtKB-ARBA"/>
</dbReference>
<dbReference type="PANTHER" id="PTHR15225">
    <property type="entry name" value="INTERFERON-INDUCED PROTEIN 35/NMI N-MYC/STAT INTERACTING PROTEIN"/>
    <property type="match status" value="1"/>
</dbReference>
<dbReference type="GO" id="GO:0045087">
    <property type="term" value="P:innate immune response"/>
    <property type="evidence" value="ECO:0007669"/>
    <property type="project" value="UniProtKB-KW"/>
</dbReference>
<dbReference type="Proteomes" id="UP001108240">
    <property type="component" value="Unplaced"/>
</dbReference>
<reference evidence="12" key="1">
    <citation type="submission" date="2025-08" db="UniProtKB">
        <authorList>
            <consortium name="Ensembl"/>
        </authorList>
    </citation>
    <scope>IDENTIFICATION</scope>
</reference>
<dbReference type="GO" id="GO:0005634">
    <property type="term" value="C:nucleus"/>
    <property type="evidence" value="ECO:0007669"/>
    <property type="project" value="UniProtKB-SubCell"/>
</dbReference>
<comment type="subcellular location">
    <subcellularLocation>
        <location evidence="2">Cytoplasm</location>
    </subcellularLocation>
    <subcellularLocation>
        <location evidence="1">Nucleus</location>
    </subcellularLocation>
    <subcellularLocation>
        <location evidence="3">Secreted</location>
    </subcellularLocation>
</comment>
<evidence type="ECO:0000256" key="6">
    <source>
        <dbReference type="ARBA" id="ARBA00022525"/>
    </source>
</evidence>
<evidence type="ECO:0000256" key="8">
    <source>
        <dbReference type="ARBA" id="ARBA00022859"/>
    </source>
</evidence>
<dbReference type="Pfam" id="PF07292">
    <property type="entry name" value="NID"/>
    <property type="match status" value="2"/>
</dbReference>
<sequence>MSAEDFSIVTDGESLRCQESVLLEINKYKVCRNGLLSTCHSTRIQVRPVNHHLICPQAQYEAILKEQKILRDGIDTNKYYAKEFKQRADEKKALSEEENKKRTKATQKENERCRAVQEENTKLQKEILKIKEEMQSLDCKNSSLKKQTEISTAVPERKVVFRGNTTEGAHTVSFDVNPRIVYPMEGGTALITFEEKDVAQKILNLKDHLVQLGDCTISVQAKPIQFLVPSYVEMETQVCPRRILVSNLPKEEAEERVLDKLDIHFSKKKNGGGEVEDKDMLHDSGTVVITFVDDNIAKRLSDKQDHDVDFGKKKHKVKVTPFLNGEISQMKICDSECVRTVLLTGIPDIMDKDNLQDNLEIHFQKTANGGGEVEGIVYNPLGHTTLALFDEDSPQDSQSES</sequence>
<feature type="domain" description="NID" evidence="11">
    <location>
        <begin position="287"/>
        <end position="374"/>
    </location>
</feature>
<name>A0A9J7ZH06_CYPCA</name>
<dbReference type="GO" id="GO:0005737">
    <property type="term" value="C:cytoplasm"/>
    <property type="evidence" value="ECO:0007669"/>
    <property type="project" value="UniProtKB-SubCell"/>
</dbReference>
<comment type="similarity">
    <text evidence="4">Belongs to the NMI family.</text>
</comment>
<dbReference type="CDD" id="cd12545">
    <property type="entry name" value="RRM_IN35"/>
    <property type="match status" value="1"/>
</dbReference>
<evidence type="ECO:0000256" key="10">
    <source>
        <dbReference type="SAM" id="MobiDB-lite"/>
    </source>
</evidence>
<dbReference type="FunFam" id="3.30.70.330:FF:000300">
    <property type="entry name" value="Interferon-induced protein 35"/>
    <property type="match status" value="1"/>
</dbReference>
<dbReference type="PANTHER" id="PTHR15225:SF1">
    <property type="entry name" value="INTERFERON-INDUCED 35 KDA PROTEIN"/>
    <property type="match status" value="1"/>
</dbReference>
<keyword evidence="6" id="KW-0964">Secreted</keyword>
<evidence type="ECO:0000256" key="9">
    <source>
        <dbReference type="ARBA" id="ARBA00023242"/>
    </source>
</evidence>
<dbReference type="InterPro" id="IPR012677">
    <property type="entry name" value="Nucleotide-bd_a/b_plait_sf"/>
</dbReference>
<evidence type="ECO:0000256" key="4">
    <source>
        <dbReference type="ARBA" id="ARBA00010081"/>
    </source>
</evidence>
<evidence type="ECO:0000256" key="1">
    <source>
        <dbReference type="ARBA" id="ARBA00004123"/>
    </source>
</evidence>
<dbReference type="Gene3D" id="3.30.70.330">
    <property type="match status" value="1"/>
</dbReference>
<protein>
    <submittedName>
        <fullName evidence="12">Interferon-induced protein 35</fullName>
    </submittedName>
</protein>
<dbReference type="OMA" id="HKIDMEE"/>
<dbReference type="GO" id="GO:0005615">
    <property type="term" value="C:extracellular space"/>
    <property type="evidence" value="ECO:0007669"/>
    <property type="project" value="UniProtKB-ARBA"/>
</dbReference>
<dbReference type="Ensembl" id="ENSCCRT00000191816.1">
    <property type="protein sequence ID" value="ENSCCRP00000131527.1"/>
    <property type="gene ID" value="ENSCCRG00000003298.2"/>
</dbReference>
<proteinExistence type="inferred from homology"/>
<keyword evidence="5" id="KW-0963">Cytoplasm</keyword>
<dbReference type="InterPro" id="IPR009909">
    <property type="entry name" value="Nmi/IFP35_dom"/>
</dbReference>
<organism evidence="12 13">
    <name type="scientific">Cyprinus carpio carpio</name>
    <dbReference type="NCBI Taxonomy" id="630221"/>
    <lineage>
        <taxon>Eukaryota</taxon>
        <taxon>Metazoa</taxon>
        <taxon>Chordata</taxon>
        <taxon>Craniata</taxon>
        <taxon>Vertebrata</taxon>
        <taxon>Euteleostomi</taxon>
        <taxon>Actinopterygii</taxon>
        <taxon>Neopterygii</taxon>
        <taxon>Teleostei</taxon>
        <taxon>Ostariophysi</taxon>
        <taxon>Cypriniformes</taxon>
        <taxon>Cyprinidae</taxon>
        <taxon>Cyprininae</taxon>
        <taxon>Cyprinus</taxon>
    </lineage>
</organism>
<keyword evidence="7" id="KW-0399">Innate immunity</keyword>
<evidence type="ECO:0000256" key="2">
    <source>
        <dbReference type="ARBA" id="ARBA00004496"/>
    </source>
</evidence>